<proteinExistence type="predicted"/>
<gene>
    <name evidence="2" type="ORF">Tci_683084</name>
</gene>
<protein>
    <submittedName>
        <fullName evidence="2">Uncharacterized protein</fullName>
    </submittedName>
</protein>
<name>A0A699KV91_TANCI</name>
<feature type="non-terminal residue" evidence="2">
    <location>
        <position position="1"/>
    </location>
</feature>
<evidence type="ECO:0000313" key="2">
    <source>
        <dbReference type="EMBL" id="GFB11113.1"/>
    </source>
</evidence>
<organism evidence="2">
    <name type="scientific">Tanacetum cinerariifolium</name>
    <name type="common">Dalmatian daisy</name>
    <name type="synonym">Chrysanthemum cinerariifolium</name>
    <dbReference type="NCBI Taxonomy" id="118510"/>
    <lineage>
        <taxon>Eukaryota</taxon>
        <taxon>Viridiplantae</taxon>
        <taxon>Streptophyta</taxon>
        <taxon>Embryophyta</taxon>
        <taxon>Tracheophyta</taxon>
        <taxon>Spermatophyta</taxon>
        <taxon>Magnoliopsida</taxon>
        <taxon>eudicotyledons</taxon>
        <taxon>Gunneridae</taxon>
        <taxon>Pentapetalae</taxon>
        <taxon>asterids</taxon>
        <taxon>campanulids</taxon>
        <taxon>Asterales</taxon>
        <taxon>Asteraceae</taxon>
        <taxon>Asteroideae</taxon>
        <taxon>Anthemideae</taxon>
        <taxon>Anthemidinae</taxon>
        <taxon>Tanacetum</taxon>
    </lineage>
</organism>
<comment type="caution">
    <text evidence="2">The sequence shown here is derived from an EMBL/GenBank/DDBJ whole genome shotgun (WGS) entry which is preliminary data.</text>
</comment>
<dbReference type="AlphaFoldDB" id="A0A699KV91"/>
<reference evidence="2" key="1">
    <citation type="journal article" date="2019" name="Sci. Rep.">
        <title>Draft genome of Tanacetum cinerariifolium, the natural source of mosquito coil.</title>
        <authorList>
            <person name="Yamashiro T."/>
            <person name="Shiraishi A."/>
            <person name="Satake H."/>
            <person name="Nakayama K."/>
        </authorList>
    </citation>
    <scope>NUCLEOTIDE SEQUENCE</scope>
</reference>
<accession>A0A699KV91</accession>
<evidence type="ECO:0000256" key="1">
    <source>
        <dbReference type="SAM" id="MobiDB-lite"/>
    </source>
</evidence>
<feature type="compositionally biased region" description="Gly residues" evidence="1">
    <location>
        <begin position="23"/>
        <end position="44"/>
    </location>
</feature>
<dbReference type="EMBL" id="BKCJ010554353">
    <property type="protein sequence ID" value="GFB11113.1"/>
    <property type="molecule type" value="Genomic_DNA"/>
</dbReference>
<feature type="region of interest" description="Disordered" evidence="1">
    <location>
        <begin position="23"/>
        <end position="54"/>
    </location>
</feature>
<sequence>IGLGAGQRKAELKLVGKGVGVGGQGQFQGPGGPAHGGRGGLGRGSGRRGEALGSGRGSGCFGVGVVGGQHGDADGGRVAADQRGAHVAGVVREAVRTREAGIRHVGEGAVGVQDQRAAGGAGDEDGARVGTQVIDEHVARERDAHWRGVDVGHRDGSDAQYVDSDRGRVAAEQGLVGVAGVVGEAVGAGVASGGLVGKGAVGVEQQRAVRRADDEDGLRVGANIVGEHEVDNCGANISGGGGPRERALHGVASGRDKRGASRQTLTRQRYDIPKVGVCGAYNKRDGRAWRNREHLPVGRRGEHRRGRSLAHNLKQVVDDDAGGAVRYFDYGVVYVTNWFANRAKRHNARGGIYRKARRIGEGNATQRRNGRVVCIASNYRRRYVPVLVGVVLQVANAAAVRGISRKGARSSIGVRRIEFSKEIIVANSRDSQQNWS</sequence>